<dbReference type="GO" id="GO:0140096">
    <property type="term" value="F:catalytic activity, acting on a protein"/>
    <property type="evidence" value="ECO:0007669"/>
    <property type="project" value="UniProtKB-ARBA"/>
</dbReference>
<evidence type="ECO:0000256" key="6">
    <source>
        <dbReference type="ARBA" id="ARBA00022741"/>
    </source>
</evidence>
<feature type="binding site" evidence="12">
    <location>
        <position position="257"/>
    </location>
    <ligand>
        <name>L-histidine</name>
        <dbReference type="ChEBI" id="CHEBI:57595"/>
    </ligand>
</feature>
<keyword evidence="6 11" id="KW-0547">Nucleotide-binding</keyword>
<comment type="subcellular location">
    <subcellularLocation>
        <location evidence="1 11">Cytoplasm</location>
    </subcellularLocation>
</comment>
<dbReference type="Gene3D" id="3.40.50.800">
    <property type="entry name" value="Anticodon-binding domain"/>
    <property type="match status" value="1"/>
</dbReference>
<dbReference type="PANTHER" id="PTHR43707">
    <property type="entry name" value="HISTIDYL-TRNA SYNTHETASE"/>
    <property type="match status" value="1"/>
</dbReference>
<dbReference type="PANTHER" id="PTHR43707:SF1">
    <property type="entry name" value="HISTIDINE--TRNA LIGASE, MITOCHONDRIAL-RELATED"/>
    <property type="match status" value="1"/>
</dbReference>
<keyword evidence="5 11" id="KW-0436">Ligase</keyword>
<proteinExistence type="inferred from homology"/>
<dbReference type="Proteomes" id="UP000238415">
    <property type="component" value="Unassembled WGS sequence"/>
</dbReference>
<dbReference type="PIRSF" id="PIRSF001549">
    <property type="entry name" value="His-tRNA_synth"/>
    <property type="match status" value="1"/>
</dbReference>
<dbReference type="GO" id="GO:0005524">
    <property type="term" value="F:ATP binding"/>
    <property type="evidence" value="ECO:0007669"/>
    <property type="project" value="UniProtKB-UniRule"/>
</dbReference>
<feature type="domain" description="Aminoacyl-transfer RNA synthetases class-II family profile" evidence="13">
    <location>
        <begin position="22"/>
        <end position="314"/>
    </location>
</feature>
<evidence type="ECO:0000256" key="3">
    <source>
        <dbReference type="ARBA" id="ARBA00011738"/>
    </source>
</evidence>
<evidence type="ECO:0000256" key="2">
    <source>
        <dbReference type="ARBA" id="ARBA00008226"/>
    </source>
</evidence>
<dbReference type="InterPro" id="IPR004516">
    <property type="entry name" value="HisRS/HisZ"/>
</dbReference>
<evidence type="ECO:0000256" key="10">
    <source>
        <dbReference type="ARBA" id="ARBA00047639"/>
    </source>
</evidence>
<evidence type="ECO:0000256" key="4">
    <source>
        <dbReference type="ARBA" id="ARBA00022490"/>
    </source>
</evidence>
<dbReference type="Gene3D" id="3.30.930.10">
    <property type="entry name" value="Bira Bifunctional Protein, Domain 2"/>
    <property type="match status" value="1"/>
</dbReference>
<dbReference type="GO" id="GO:0004821">
    <property type="term" value="F:histidine-tRNA ligase activity"/>
    <property type="evidence" value="ECO:0007669"/>
    <property type="project" value="UniProtKB-UniRule"/>
</dbReference>
<dbReference type="InterPro" id="IPR036621">
    <property type="entry name" value="Anticodon-bd_dom_sf"/>
</dbReference>
<feature type="binding site" evidence="12">
    <location>
        <begin position="261"/>
        <end position="262"/>
    </location>
    <ligand>
        <name>L-histidine</name>
        <dbReference type="ChEBI" id="CHEBI:57595"/>
    </ligand>
</feature>
<evidence type="ECO:0000256" key="11">
    <source>
        <dbReference type="HAMAP-Rule" id="MF_00127"/>
    </source>
</evidence>
<feature type="binding site" evidence="12">
    <location>
        <begin position="81"/>
        <end position="83"/>
    </location>
    <ligand>
        <name>L-histidine</name>
        <dbReference type="ChEBI" id="CHEBI:57595"/>
    </ligand>
</feature>
<keyword evidence="8 11" id="KW-0648">Protein biosynthesis</keyword>
<dbReference type="EMBL" id="PVXM01000003">
    <property type="protein sequence ID" value="PRR75838.1"/>
    <property type="molecule type" value="Genomic_DNA"/>
</dbReference>
<dbReference type="GO" id="GO:0006427">
    <property type="term" value="P:histidyl-tRNA aminoacylation"/>
    <property type="evidence" value="ECO:0007669"/>
    <property type="project" value="UniProtKB-UniRule"/>
</dbReference>
<keyword evidence="7 11" id="KW-0067">ATP-binding</keyword>
<dbReference type="InterPro" id="IPR006195">
    <property type="entry name" value="aa-tRNA-synth_II"/>
</dbReference>
<dbReference type="NCBIfam" id="TIGR00442">
    <property type="entry name" value="hisS"/>
    <property type="match status" value="1"/>
</dbReference>
<dbReference type="InterPro" id="IPR045864">
    <property type="entry name" value="aa-tRNA-synth_II/BPL/LPL"/>
</dbReference>
<dbReference type="InterPro" id="IPR033656">
    <property type="entry name" value="HisRS_anticodon"/>
</dbReference>
<name>A0A2T0AY63_9FIRM</name>
<dbReference type="RefSeq" id="WP_106004255.1">
    <property type="nucleotide sequence ID" value="NZ_CP136419.1"/>
</dbReference>
<gene>
    <name evidence="11 14" type="primary">hisS</name>
    <name evidence="14" type="ORF">MOHU_02190</name>
</gene>
<dbReference type="GO" id="GO:0016740">
    <property type="term" value="F:transferase activity"/>
    <property type="evidence" value="ECO:0007669"/>
    <property type="project" value="UniProtKB-ARBA"/>
</dbReference>
<evidence type="ECO:0000313" key="15">
    <source>
        <dbReference type="Proteomes" id="UP000238415"/>
    </source>
</evidence>
<dbReference type="EC" id="6.1.1.21" evidence="11"/>
<feature type="binding site" evidence="12">
    <location>
        <position position="126"/>
    </location>
    <ligand>
        <name>L-histidine</name>
        <dbReference type="ChEBI" id="CHEBI:57595"/>
    </ligand>
</feature>
<dbReference type="SUPFAM" id="SSF52954">
    <property type="entry name" value="Class II aaRS ABD-related"/>
    <property type="match status" value="1"/>
</dbReference>
<dbReference type="Pfam" id="PF03129">
    <property type="entry name" value="HGTP_anticodon"/>
    <property type="match status" value="1"/>
</dbReference>
<dbReference type="Pfam" id="PF13393">
    <property type="entry name" value="tRNA-synt_His"/>
    <property type="match status" value="2"/>
</dbReference>
<sequence length="425" mass="47505">MLTTRPRGTEDILPEEVGRWYRLEETARRVSQLYGYREIRTPIFEHTELFDRGVGDTTDIVEKEMYTFNDRGGRSLTLRPEGTAPVVRAFLEHHMEGGGLPVKLFYLGPMFRYGRPQAGRLRQFHQFGVEAFGSRDPALDAEVIALAMDFYNRLELEDLELHLNSVGCRKCRPMHREKLQDYLRPHLGDLCPTCQGRFERNPLRIFDCKSPVCREIVAGAPTIAASLCRECGEHFAKVQEYLQELKIAYILDEHLVRGLDYYTNTAFEIMVKGIGAQSSIGGGGRYDGLVEALGGKPIPGIGFGLGLERVLLAMEAQGGKPSSVGGIDVLVATAGDGLDKAAVRLLSALRAVGLRADKDYLGRSLKAQMKYANRYPAKMVIILGEEELSRARVLIRRLDTGIQEEVSLDEVVNYCRQKKESGFSA</sequence>
<evidence type="ECO:0000313" key="14">
    <source>
        <dbReference type="EMBL" id="PRR75838.1"/>
    </source>
</evidence>
<evidence type="ECO:0000256" key="8">
    <source>
        <dbReference type="ARBA" id="ARBA00022917"/>
    </source>
</evidence>
<evidence type="ECO:0000259" key="13">
    <source>
        <dbReference type="PROSITE" id="PS50862"/>
    </source>
</evidence>
<comment type="subunit">
    <text evidence="3 11">Homodimer.</text>
</comment>
<feature type="binding site" evidence="12">
    <location>
        <position position="130"/>
    </location>
    <ligand>
        <name>L-histidine</name>
        <dbReference type="ChEBI" id="CHEBI:57595"/>
    </ligand>
</feature>
<dbReference type="PROSITE" id="PS50862">
    <property type="entry name" value="AA_TRNA_LIGASE_II"/>
    <property type="match status" value="1"/>
</dbReference>
<comment type="caution">
    <text evidence="14">The sequence shown here is derived from an EMBL/GenBank/DDBJ whole genome shotgun (WGS) entry which is preliminary data.</text>
</comment>
<dbReference type="InterPro" id="IPR041715">
    <property type="entry name" value="HisRS-like_core"/>
</dbReference>
<evidence type="ECO:0000256" key="9">
    <source>
        <dbReference type="ARBA" id="ARBA00023146"/>
    </source>
</evidence>
<keyword evidence="4 11" id="KW-0963">Cytoplasm</keyword>
<evidence type="ECO:0000256" key="1">
    <source>
        <dbReference type="ARBA" id="ARBA00004496"/>
    </source>
</evidence>
<dbReference type="HAMAP" id="MF_00127">
    <property type="entry name" value="His_tRNA_synth"/>
    <property type="match status" value="1"/>
</dbReference>
<dbReference type="OrthoDB" id="9800814at2"/>
<evidence type="ECO:0000256" key="12">
    <source>
        <dbReference type="PIRSR" id="PIRSR001549-1"/>
    </source>
</evidence>
<dbReference type="InterPro" id="IPR015807">
    <property type="entry name" value="His-tRNA-ligase"/>
</dbReference>
<keyword evidence="15" id="KW-1185">Reference proteome</keyword>
<dbReference type="SUPFAM" id="SSF55681">
    <property type="entry name" value="Class II aaRS and biotin synthetases"/>
    <property type="match status" value="1"/>
</dbReference>
<dbReference type="CDD" id="cd00859">
    <property type="entry name" value="HisRS_anticodon"/>
    <property type="match status" value="1"/>
</dbReference>
<dbReference type="CDD" id="cd00773">
    <property type="entry name" value="HisRS-like_core"/>
    <property type="match status" value="1"/>
</dbReference>
<dbReference type="GO" id="GO:0005737">
    <property type="term" value="C:cytoplasm"/>
    <property type="evidence" value="ECO:0007669"/>
    <property type="project" value="UniProtKB-SubCell"/>
</dbReference>
<feature type="binding site" evidence="12">
    <location>
        <position position="112"/>
    </location>
    <ligand>
        <name>L-histidine</name>
        <dbReference type="ChEBI" id="CHEBI:57595"/>
    </ligand>
</feature>
<protein>
    <recommendedName>
        <fullName evidence="11">Histidine--tRNA ligase</fullName>
        <ecNumber evidence="11">6.1.1.21</ecNumber>
    </recommendedName>
    <alternativeName>
        <fullName evidence="11">Histidyl-tRNA synthetase</fullName>
        <shortName evidence="11">HisRS</shortName>
    </alternativeName>
</protein>
<keyword evidence="9 11" id="KW-0030">Aminoacyl-tRNA synthetase</keyword>
<accession>A0A2T0AY63</accession>
<comment type="similarity">
    <text evidence="2 11">Belongs to the class-II aminoacyl-tRNA synthetase family.</text>
</comment>
<dbReference type="InterPro" id="IPR004154">
    <property type="entry name" value="Anticodon-bd"/>
</dbReference>
<comment type="catalytic activity">
    <reaction evidence="10 11">
        <text>tRNA(His) + L-histidine + ATP = L-histidyl-tRNA(His) + AMP + diphosphate + H(+)</text>
        <dbReference type="Rhea" id="RHEA:17313"/>
        <dbReference type="Rhea" id="RHEA-COMP:9665"/>
        <dbReference type="Rhea" id="RHEA-COMP:9689"/>
        <dbReference type="ChEBI" id="CHEBI:15378"/>
        <dbReference type="ChEBI" id="CHEBI:30616"/>
        <dbReference type="ChEBI" id="CHEBI:33019"/>
        <dbReference type="ChEBI" id="CHEBI:57595"/>
        <dbReference type="ChEBI" id="CHEBI:78442"/>
        <dbReference type="ChEBI" id="CHEBI:78527"/>
        <dbReference type="ChEBI" id="CHEBI:456215"/>
        <dbReference type="EC" id="6.1.1.21"/>
    </reaction>
</comment>
<reference evidence="14 15" key="1">
    <citation type="submission" date="2018-03" db="EMBL/GenBank/DDBJ databases">
        <title>Genome sequence of Moorella humiferrea DSM 23265.</title>
        <authorList>
            <person name="Poehlein A."/>
            <person name="Daniel R."/>
        </authorList>
    </citation>
    <scope>NUCLEOTIDE SEQUENCE [LARGE SCALE GENOMIC DNA]</scope>
    <source>
        <strain evidence="14 15">DSM 23265</strain>
    </source>
</reference>
<evidence type="ECO:0000256" key="5">
    <source>
        <dbReference type="ARBA" id="ARBA00022598"/>
    </source>
</evidence>
<dbReference type="AlphaFoldDB" id="A0A2T0AY63"/>
<dbReference type="FunFam" id="3.30.930.10:FF:000005">
    <property type="entry name" value="Histidine--tRNA ligase"/>
    <property type="match status" value="1"/>
</dbReference>
<organism evidence="14 15">
    <name type="scientific">Neomoorella humiferrea</name>
    <dbReference type="NCBI Taxonomy" id="676965"/>
    <lineage>
        <taxon>Bacteria</taxon>
        <taxon>Bacillati</taxon>
        <taxon>Bacillota</taxon>
        <taxon>Clostridia</taxon>
        <taxon>Neomoorellales</taxon>
        <taxon>Neomoorellaceae</taxon>
        <taxon>Neomoorella</taxon>
    </lineage>
</organism>
<evidence type="ECO:0000256" key="7">
    <source>
        <dbReference type="ARBA" id="ARBA00022840"/>
    </source>
</evidence>